<sequence length="183" mass="18772">MTISSPLRLACILGGALILASCGPKPTPQPLPPPPPPPAPIAVPLSADWREWPVAAGDWSYRAVDGGSLASFGAPGQPAQLILRCDVATHRISVSRASAAPAELIIGQMTIRTTSGDAQWPVLPGGAPGAATSLAVATRAAVDGVFDRMIFSRGRFAVEAPGAQPIAVPAWAEVARVIEDCRG</sequence>
<dbReference type="RefSeq" id="WP_129403691.1">
    <property type="nucleotide sequence ID" value="NZ_SBKP01000004.1"/>
</dbReference>
<evidence type="ECO:0000313" key="2">
    <source>
        <dbReference type="Proteomes" id="UP000290958"/>
    </source>
</evidence>
<proteinExistence type="predicted"/>
<dbReference type="OrthoDB" id="7629232at2"/>
<gene>
    <name evidence="1" type="ORF">EQG66_05995</name>
</gene>
<dbReference type="Proteomes" id="UP000290958">
    <property type="component" value="Unassembled WGS sequence"/>
</dbReference>
<organism evidence="1 2">
    <name type="scientific">Sphingobium fluviale</name>
    <dbReference type="NCBI Taxonomy" id="2506423"/>
    <lineage>
        <taxon>Bacteria</taxon>
        <taxon>Pseudomonadati</taxon>
        <taxon>Pseudomonadota</taxon>
        <taxon>Alphaproteobacteria</taxon>
        <taxon>Sphingomonadales</taxon>
        <taxon>Sphingomonadaceae</taxon>
        <taxon>Sphingobium</taxon>
    </lineage>
</organism>
<dbReference type="AlphaFoldDB" id="A0A4Q1KI86"/>
<accession>A0A4Q1KI86</accession>
<evidence type="ECO:0000313" key="1">
    <source>
        <dbReference type="EMBL" id="RXR29501.1"/>
    </source>
</evidence>
<dbReference type="EMBL" id="SBKP01000004">
    <property type="protein sequence ID" value="RXR29501.1"/>
    <property type="molecule type" value="Genomic_DNA"/>
</dbReference>
<reference evidence="2" key="1">
    <citation type="submission" date="2019-01" db="EMBL/GenBank/DDBJ databases">
        <title>Cytophagaceae bacterium strain CAR-16.</title>
        <authorList>
            <person name="Chen W.-M."/>
        </authorList>
    </citation>
    <scope>NUCLEOTIDE SEQUENCE [LARGE SCALE GENOMIC DNA]</scope>
    <source>
        <strain evidence="2">CHR27</strain>
    </source>
</reference>
<keyword evidence="2" id="KW-1185">Reference proteome</keyword>
<protein>
    <submittedName>
        <fullName evidence="1">Uncharacterized protein</fullName>
    </submittedName>
</protein>
<name>A0A4Q1KI86_9SPHN</name>
<comment type="caution">
    <text evidence="1">The sequence shown here is derived from an EMBL/GenBank/DDBJ whole genome shotgun (WGS) entry which is preliminary data.</text>
</comment>